<gene>
    <name evidence="2" type="ORF">TCLT_LOCUS5282</name>
</gene>
<accession>A0A0N5CXZ2</accession>
<sequence length="84" mass="9784">MIAITCQLLYYLFYLLVYCLFLQVSTGVEEPTNLEGTSVNEWRGYYRKEHSLAKPYQGSITFLFISTSVICSYPVDLQFLFFLS</sequence>
<dbReference type="EMBL" id="UYYF01004331">
    <property type="protein sequence ID" value="VDN02507.1"/>
    <property type="molecule type" value="Genomic_DNA"/>
</dbReference>
<dbReference type="AlphaFoldDB" id="A0A0N5CXZ2"/>
<keyword evidence="1" id="KW-0472">Membrane</keyword>
<reference evidence="2 3" key="2">
    <citation type="submission" date="2018-11" db="EMBL/GenBank/DDBJ databases">
        <authorList>
            <consortium name="Pathogen Informatics"/>
        </authorList>
    </citation>
    <scope>NUCLEOTIDE SEQUENCE [LARGE SCALE GENOMIC DNA]</scope>
</reference>
<dbReference type="Proteomes" id="UP000276776">
    <property type="component" value="Unassembled WGS sequence"/>
</dbReference>
<reference evidence="4" key="1">
    <citation type="submission" date="2017-02" db="UniProtKB">
        <authorList>
            <consortium name="WormBaseParasite"/>
        </authorList>
    </citation>
    <scope>IDENTIFICATION</scope>
</reference>
<dbReference type="WBParaSite" id="TCLT_0000529301-mRNA-1">
    <property type="protein sequence ID" value="TCLT_0000529301-mRNA-1"/>
    <property type="gene ID" value="TCLT_0000529301"/>
</dbReference>
<keyword evidence="1" id="KW-1133">Transmembrane helix</keyword>
<name>A0A0N5CXZ2_THECL</name>
<evidence type="ECO:0000313" key="2">
    <source>
        <dbReference type="EMBL" id="VDN02507.1"/>
    </source>
</evidence>
<protein>
    <submittedName>
        <fullName evidence="4">Secreted protein</fullName>
    </submittedName>
</protein>
<feature type="transmembrane region" description="Helical" evidence="1">
    <location>
        <begin position="9"/>
        <end position="28"/>
    </location>
</feature>
<dbReference type="OrthoDB" id="10503665at2759"/>
<evidence type="ECO:0000313" key="4">
    <source>
        <dbReference type="WBParaSite" id="TCLT_0000529301-mRNA-1"/>
    </source>
</evidence>
<organism evidence="4">
    <name type="scientific">Thelazia callipaeda</name>
    <name type="common">Oriental eyeworm</name>
    <name type="synonym">Parasitic nematode</name>
    <dbReference type="NCBI Taxonomy" id="103827"/>
    <lineage>
        <taxon>Eukaryota</taxon>
        <taxon>Metazoa</taxon>
        <taxon>Ecdysozoa</taxon>
        <taxon>Nematoda</taxon>
        <taxon>Chromadorea</taxon>
        <taxon>Rhabditida</taxon>
        <taxon>Spirurina</taxon>
        <taxon>Spiruromorpha</taxon>
        <taxon>Thelazioidea</taxon>
        <taxon>Thelaziidae</taxon>
        <taxon>Thelazia</taxon>
    </lineage>
</organism>
<keyword evidence="1" id="KW-0812">Transmembrane</keyword>
<proteinExistence type="predicted"/>
<feature type="transmembrane region" description="Helical" evidence="1">
    <location>
        <begin position="60"/>
        <end position="83"/>
    </location>
</feature>
<evidence type="ECO:0000313" key="3">
    <source>
        <dbReference type="Proteomes" id="UP000276776"/>
    </source>
</evidence>
<evidence type="ECO:0000256" key="1">
    <source>
        <dbReference type="SAM" id="Phobius"/>
    </source>
</evidence>
<keyword evidence="3" id="KW-1185">Reference proteome</keyword>